<feature type="signal peptide" evidence="12">
    <location>
        <begin position="1"/>
        <end position="26"/>
    </location>
</feature>
<dbReference type="InterPro" id="IPR013210">
    <property type="entry name" value="LRR_N_plant-typ"/>
</dbReference>
<dbReference type="PANTHER" id="PTHR48062">
    <property type="entry name" value="RECEPTOR-LIKE PROTEIN 14"/>
    <property type="match status" value="1"/>
</dbReference>
<dbReference type="InterPro" id="IPR051502">
    <property type="entry name" value="RLP_Defense_Trigger"/>
</dbReference>
<comment type="subcellular location">
    <subcellularLocation>
        <location evidence="1">Cell membrane</location>
        <topology evidence="1">Single-pass type I membrane protein</topology>
    </subcellularLocation>
</comment>
<feature type="domain" description="Leucine-rich repeat-containing N-terminal plant-type" evidence="13">
    <location>
        <begin position="29"/>
        <end position="70"/>
    </location>
</feature>
<dbReference type="PRINTS" id="PR00019">
    <property type="entry name" value="LEURICHRPT"/>
</dbReference>
<dbReference type="SUPFAM" id="SSF52047">
    <property type="entry name" value="RNI-like"/>
    <property type="match status" value="1"/>
</dbReference>
<comment type="caution">
    <text evidence="14">The sequence shown here is derived from an EMBL/GenBank/DDBJ whole genome shotgun (WGS) entry which is preliminary data.</text>
</comment>
<protein>
    <recommendedName>
        <fullName evidence="13">Leucine-rich repeat-containing N-terminal plant-type domain-containing protein</fullName>
    </recommendedName>
</protein>
<evidence type="ECO:0000256" key="8">
    <source>
        <dbReference type="ARBA" id="ARBA00022989"/>
    </source>
</evidence>
<dbReference type="GO" id="GO:0005886">
    <property type="term" value="C:plasma membrane"/>
    <property type="evidence" value="ECO:0007669"/>
    <property type="project" value="UniProtKB-SubCell"/>
</dbReference>
<keyword evidence="15" id="KW-1185">Reference proteome</keyword>
<keyword evidence="3" id="KW-1003">Cell membrane</keyword>
<keyword evidence="5 11" id="KW-0812">Transmembrane</keyword>
<evidence type="ECO:0000256" key="4">
    <source>
        <dbReference type="ARBA" id="ARBA00022614"/>
    </source>
</evidence>
<dbReference type="InterPro" id="IPR001611">
    <property type="entry name" value="Leu-rich_rpt"/>
</dbReference>
<evidence type="ECO:0000256" key="6">
    <source>
        <dbReference type="ARBA" id="ARBA00022729"/>
    </source>
</evidence>
<feature type="transmembrane region" description="Helical" evidence="11">
    <location>
        <begin position="962"/>
        <end position="983"/>
    </location>
</feature>
<dbReference type="SMART" id="SM00369">
    <property type="entry name" value="LRR_TYP"/>
    <property type="match status" value="9"/>
</dbReference>
<dbReference type="Proteomes" id="UP000224567">
    <property type="component" value="Unassembled WGS sequence"/>
</dbReference>
<dbReference type="Pfam" id="PF00560">
    <property type="entry name" value="LRR_1"/>
    <property type="match status" value="8"/>
</dbReference>
<dbReference type="OrthoDB" id="4691307at2759"/>
<evidence type="ECO:0000256" key="3">
    <source>
        <dbReference type="ARBA" id="ARBA00022475"/>
    </source>
</evidence>
<dbReference type="InterPro" id="IPR003591">
    <property type="entry name" value="Leu-rich_rpt_typical-subtyp"/>
</dbReference>
<evidence type="ECO:0000313" key="15">
    <source>
        <dbReference type="Proteomes" id="UP000224567"/>
    </source>
</evidence>
<keyword evidence="9 11" id="KW-0472">Membrane</keyword>
<reference evidence="15" key="2">
    <citation type="journal article" date="2017" name="J. Anim. Genet.">
        <title>Multiple reference genome sequences of hot pepper reveal the massive evolution of plant disease resistance genes by retroduplication.</title>
        <authorList>
            <person name="Kim S."/>
            <person name="Park J."/>
            <person name="Yeom S.-I."/>
            <person name="Kim Y.-M."/>
            <person name="Seo E."/>
            <person name="Kim K.-T."/>
            <person name="Kim M.-S."/>
            <person name="Lee J.M."/>
            <person name="Cheong K."/>
            <person name="Shin H.-S."/>
            <person name="Kim S.-B."/>
            <person name="Han K."/>
            <person name="Lee J."/>
            <person name="Park M."/>
            <person name="Lee H.-A."/>
            <person name="Lee H.-Y."/>
            <person name="Lee Y."/>
            <person name="Oh S."/>
            <person name="Lee J.H."/>
            <person name="Choi E."/>
            <person name="Choi E."/>
            <person name="Lee S.E."/>
            <person name="Jeon J."/>
            <person name="Kim H."/>
            <person name="Choi G."/>
            <person name="Song H."/>
            <person name="Lee J."/>
            <person name="Lee S.-C."/>
            <person name="Kwon J.-K."/>
            <person name="Lee H.-Y."/>
            <person name="Koo N."/>
            <person name="Hong Y."/>
            <person name="Kim R.W."/>
            <person name="Kang W.-H."/>
            <person name="Huh J.H."/>
            <person name="Kang B.-C."/>
            <person name="Yang T.-J."/>
            <person name="Lee Y.-H."/>
            <person name="Bennetzen J.L."/>
            <person name="Choi D."/>
        </authorList>
    </citation>
    <scope>NUCLEOTIDE SEQUENCE [LARGE SCALE GENOMIC DNA]</scope>
    <source>
        <strain evidence="15">cv. PBC81</strain>
    </source>
</reference>
<evidence type="ECO:0000256" key="10">
    <source>
        <dbReference type="ARBA" id="ARBA00023180"/>
    </source>
</evidence>
<dbReference type="SUPFAM" id="SSF52058">
    <property type="entry name" value="L domain-like"/>
    <property type="match status" value="2"/>
</dbReference>
<dbReference type="PROSITE" id="PS51450">
    <property type="entry name" value="LRR"/>
    <property type="match status" value="1"/>
</dbReference>
<evidence type="ECO:0000259" key="13">
    <source>
        <dbReference type="Pfam" id="PF08263"/>
    </source>
</evidence>
<evidence type="ECO:0000256" key="5">
    <source>
        <dbReference type="ARBA" id="ARBA00022692"/>
    </source>
</evidence>
<organism evidence="14 15">
    <name type="scientific">Capsicum baccatum</name>
    <name type="common">Peruvian pepper</name>
    <dbReference type="NCBI Taxonomy" id="33114"/>
    <lineage>
        <taxon>Eukaryota</taxon>
        <taxon>Viridiplantae</taxon>
        <taxon>Streptophyta</taxon>
        <taxon>Embryophyta</taxon>
        <taxon>Tracheophyta</taxon>
        <taxon>Spermatophyta</taxon>
        <taxon>Magnoliopsida</taxon>
        <taxon>eudicotyledons</taxon>
        <taxon>Gunneridae</taxon>
        <taxon>Pentapetalae</taxon>
        <taxon>asterids</taxon>
        <taxon>lamiids</taxon>
        <taxon>Solanales</taxon>
        <taxon>Solanaceae</taxon>
        <taxon>Solanoideae</taxon>
        <taxon>Capsiceae</taxon>
        <taxon>Capsicum</taxon>
    </lineage>
</organism>
<proteinExistence type="inferred from homology"/>
<keyword evidence="6 12" id="KW-0732">Signal</keyword>
<name>A0A2G2VDT6_CAPBA</name>
<dbReference type="AlphaFoldDB" id="A0A2G2VDT6"/>
<dbReference type="Pfam" id="PF08263">
    <property type="entry name" value="LRRNT_2"/>
    <property type="match status" value="1"/>
</dbReference>
<gene>
    <name evidence="14" type="ORF">CQW23_27482</name>
</gene>
<sequence length="1013" mass="114065">MRQTMREFLSMVFIFFFANKFWLCSSCLKEERIALLNLKENINYTNGTYFSSWVDNENSNCCAWEGIVCSNTSKRVIKLSISVKSLVKKNEFGIYSSNTDNWRNWQFNASLFLPFKNLEVLRLRGHSLANWTPNKGFDKLKQLPNLESLDLSGNNFNRSIFLSLSRLTSLKSLNLGSNNLRSGIGRLSGLHNLEILDLSVNFLNDESVHSVLELNTSGTTLKKLDIRNNRFQSFIPNEDLGTLRNLTYLLLDGNTLDKDFLQHSGVMLSLKVLSVSNCNLNGTLPVQGLCDLKYLEELSLSFNNFHGNLPPCLGNLTFLRVIDLTQNQFTGNIASSPLSGLLSLEYLLLKDNNFEIPISFESFANHTKLKYVIPDDNSLVVQTSVKSWIPKFQLEALSLTNNCSDMPNFLHYQRNLRQLSLSECNMGGNFPNWLLENNTRLEEIYLDGNAFTGTLQLSFLPNLKTFDISNNKIQGQLPPNIGSIFPNMLRLQMSKNMIEGTLPSSFGDMKNLQCLDLSYNKLSGDLPIELARNGSKLFFLRLSNNMLEGEIFPVSTDINSFKYLYLDGNNFSGPIPQKLSAAPLSSLDLSNNNLSGNVPSWIGYISLTSLALSNNNLNGPIPVDYCRLEGLEVLDLSRNNIVGVVPSCFRASQNLKRVYLSENNLQGQFDMFSNSSDLRVLDLGDNNFSGSIPKWLGSSLEITTLLLKGNHLQGTIPTELCHASQLRIMDLSHNNLSGPIPHCIGNIMQLTGARETYPYGPRFYFPGFQTWGRDAVVYIEDSVTRSTIHFQVNYAWVGADFTTKHNTYSYEGRVVDSMAGIDLSNNQLSGEIPRELCNLTAMRALNLSSNHIFGTILSEFSNLQKIESLDLSYNKLSGRIPPQLVELTTLAVFSVAHNNLTGMTPQRTSQFATFTESSYEGNPFLCGPPLHNSCMETKEIPMSSPVPDCCEEDHGFLEMESFYISFLVAYANVVLALVVVLCVNPYWRNVWFYYVESYMYLCYDYFASKCIRP</sequence>
<evidence type="ECO:0000256" key="1">
    <source>
        <dbReference type="ARBA" id="ARBA00004251"/>
    </source>
</evidence>
<dbReference type="GO" id="GO:0050832">
    <property type="term" value="P:defense response to fungus"/>
    <property type="evidence" value="ECO:0007669"/>
    <property type="project" value="UniProtKB-ARBA"/>
</dbReference>
<dbReference type="Pfam" id="PF13855">
    <property type="entry name" value="LRR_8"/>
    <property type="match status" value="2"/>
</dbReference>
<comment type="similarity">
    <text evidence="2">Belongs to the RLP family.</text>
</comment>
<evidence type="ECO:0000256" key="2">
    <source>
        <dbReference type="ARBA" id="ARBA00009592"/>
    </source>
</evidence>
<keyword evidence="4" id="KW-0433">Leucine-rich repeat</keyword>
<evidence type="ECO:0000256" key="9">
    <source>
        <dbReference type="ARBA" id="ARBA00023136"/>
    </source>
</evidence>
<dbReference type="Gene3D" id="3.80.10.10">
    <property type="entry name" value="Ribonuclease Inhibitor"/>
    <property type="match status" value="5"/>
</dbReference>
<accession>A0A2G2VDT6</accession>
<keyword evidence="8 11" id="KW-1133">Transmembrane helix</keyword>
<dbReference type="FunFam" id="3.80.10.10:FF:000111">
    <property type="entry name" value="LRR receptor-like serine/threonine-protein kinase ERECTA"/>
    <property type="match status" value="1"/>
</dbReference>
<reference evidence="14 15" key="1">
    <citation type="journal article" date="2017" name="Genome Biol.">
        <title>New reference genome sequences of hot pepper reveal the massive evolution of plant disease-resistance genes by retroduplication.</title>
        <authorList>
            <person name="Kim S."/>
            <person name="Park J."/>
            <person name="Yeom S.I."/>
            <person name="Kim Y.M."/>
            <person name="Seo E."/>
            <person name="Kim K.T."/>
            <person name="Kim M.S."/>
            <person name="Lee J.M."/>
            <person name="Cheong K."/>
            <person name="Shin H.S."/>
            <person name="Kim S.B."/>
            <person name="Han K."/>
            <person name="Lee J."/>
            <person name="Park M."/>
            <person name="Lee H.A."/>
            <person name="Lee H.Y."/>
            <person name="Lee Y."/>
            <person name="Oh S."/>
            <person name="Lee J.H."/>
            <person name="Choi E."/>
            <person name="Choi E."/>
            <person name="Lee S.E."/>
            <person name="Jeon J."/>
            <person name="Kim H."/>
            <person name="Choi G."/>
            <person name="Song H."/>
            <person name="Lee J."/>
            <person name="Lee S.C."/>
            <person name="Kwon J.K."/>
            <person name="Lee H.Y."/>
            <person name="Koo N."/>
            <person name="Hong Y."/>
            <person name="Kim R.W."/>
            <person name="Kang W.H."/>
            <person name="Huh J.H."/>
            <person name="Kang B.C."/>
            <person name="Yang T.J."/>
            <person name="Lee Y.H."/>
            <person name="Bennetzen J.L."/>
            <person name="Choi D."/>
        </authorList>
    </citation>
    <scope>NUCLEOTIDE SEQUENCE [LARGE SCALE GENOMIC DNA]</scope>
    <source>
        <strain evidence="15">cv. PBC81</strain>
    </source>
</reference>
<evidence type="ECO:0000313" key="14">
    <source>
        <dbReference type="EMBL" id="PHT31145.1"/>
    </source>
</evidence>
<evidence type="ECO:0000256" key="11">
    <source>
        <dbReference type="SAM" id="Phobius"/>
    </source>
</evidence>
<feature type="chain" id="PRO_5013693297" description="Leucine-rich repeat-containing N-terminal plant-type domain-containing protein" evidence="12">
    <location>
        <begin position="27"/>
        <end position="1013"/>
    </location>
</feature>
<keyword evidence="7" id="KW-0677">Repeat</keyword>
<dbReference type="EMBL" id="MLFT02000012">
    <property type="protein sequence ID" value="PHT31145.1"/>
    <property type="molecule type" value="Genomic_DNA"/>
</dbReference>
<keyword evidence="10" id="KW-0325">Glycoprotein</keyword>
<dbReference type="PANTHER" id="PTHR48062:SF45">
    <property type="entry name" value="HAT C-TERMINAL DIMERISATION DOMAIN-CONTAINING PROTEIN"/>
    <property type="match status" value="1"/>
</dbReference>
<dbReference type="InterPro" id="IPR032675">
    <property type="entry name" value="LRR_dom_sf"/>
</dbReference>
<evidence type="ECO:0000256" key="12">
    <source>
        <dbReference type="SAM" id="SignalP"/>
    </source>
</evidence>
<dbReference type="FunFam" id="3.80.10.10:FF:000095">
    <property type="entry name" value="LRR receptor-like serine/threonine-protein kinase GSO1"/>
    <property type="match status" value="1"/>
</dbReference>
<evidence type="ECO:0000256" key="7">
    <source>
        <dbReference type="ARBA" id="ARBA00022737"/>
    </source>
</evidence>